<evidence type="ECO:0000259" key="8">
    <source>
        <dbReference type="Pfam" id="PF18072"/>
    </source>
</evidence>
<dbReference type="Gene3D" id="3.40.50.880">
    <property type="match status" value="1"/>
</dbReference>
<keyword evidence="1 9" id="KW-0436">Ligase</keyword>
<keyword evidence="5" id="KW-0067">ATP-binding</keyword>
<keyword evidence="6" id="KW-0460">Magnesium</keyword>
<protein>
    <submittedName>
        <fullName evidence="9">Phosphoribosylformylglycinamidine synthase</fullName>
        <ecNumber evidence="9">6.3.5.3</ecNumber>
    </submittedName>
</protein>
<evidence type="ECO:0000256" key="2">
    <source>
        <dbReference type="ARBA" id="ARBA00022723"/>
    </source>
</evidence>
<dbReference type="Pfam" id="PF02769">
    <property type="entry name" value="AIRS_C"/>
    <property type="match status" value="1"/>
</dbReference>
<dbReference type="InterPro" id="IPR010918">
    <property type="entry name" value="PurM-like_C_dom"/>
</dbReference>
<dbReference type="GO" id="GO:0005524">
    <property type="term" value="F:ATP binding"/>
    <property type="evidence" value="ECO:0007669"/>
    <property type="project" value="UniProtKB-KW"/>
</dbReference>
<organism evidence="9">
    <name type="scientific">Caldithrix abyssi</name>
    <dbReference type="NCBI Taxonomy" id="187145"/>
    <lineage>
        <taxon>Bacteria</taxon>
        <taxon>Pseudomonadati</taxon>
        <taxon>Calditrichota</taxon>
        <taxon>Calditrichia</taxon>
        <taxon>Calditrichales</taxon>
        <taxon>Calditrichaceae</taxon>
        <taxon>Caldithrix</taxon>
    </lineage>
</organism>
<keyword evidence="2" id="KW-0479">Metal-binding</keyword>
<dbReference type="InterPro" id="IPR029062">
    <property type="entry name" value="Class_I_gatase-like"/>
</dbReference>
<evidence type="ECO:0000313" key="9">
    <source>
        <dbReference type="EMBL" id="HED10556.1"/>
    </source>
</evidence>
<evidence type="ECO:0000259" key="7">
    <source>
        <dbReference type="Pfam" id="PF02769"/>
    </source>
</evidence>
<dbReference type="Gene3D" id="3.90.650.10">
    <property type="entry name" value="PurM-like C-terminal domain"/>
    <property type="match status" value="2"/>
</dbReference>
<dbReference type="PANTHER" id="PTHR10099:SF1">
    <property type="entry name" value="PHOSPHORIBOSYLFORMYLGLYCINAMIDINE SYNTHASE"/>
    <property type="match status" value="1"/>
</dbReference>
<dbReference type="PANTHER" id="PTHR10099">
    <property type="entry name" value="PHOSPHORIBOSYLFORMYLGLYCINAMIDINE SYNTHASE"/>
    <property type="match status" value="1"/>
</dbReference>
<evidence type="ECO:0000256" key="5">
    <source>
        <dbReference type="ARBA" id="ARBA00022840"/>
    </source>
</evidence>
<evidence type="ECO:0000256" key="6">
    <source>
        <dbReference type="ARBA" id="ARBA00022842"/>
    </source>
</evidence>
<dbReference type="PROSITE" id="PS51273">
    <property type="entry name" value="GATASE_TYPE_1"/>
    <property type="match status" value="1"/>
</dbReference>
<dbReference type="SUPFAM" id="SSF56042">
    <property type="entry name" value="PurM C-terminal domain-like"/>
    <property type="match status" value="2"/>
</dbReference>
<dbReference type="GO" id="GO:0005737">
    <property type="term" value="C:cytoplasm"/>
    <property type="evidence" value="ECO:0007669"/>
    <property type="project" value="TreeGrafter"/>
</dbReference>
<dbReference type="CDD" id="cd02203">
    <property type="entry name" value="PurL_repeat1"/>
    <property type="match status" value="1"/>
</dbReference>
<dbReference type="Gene3D" id="3.30.1330.10">
    <property type="entry name" value="PurM-like, N-terminal domain"/>
    <property type="match status" value="2"/>
</dbReference>
<dbReference type="EMBL" id="DRLD01000213">
    <property type="protein sequence ID" value="HED10556.1"/>
    <property type="molecule type" value="Genomic_DNA"/>
</dbReference>
<dbReference type="InterPro" id="IPR041609">
    <property type="entry name" value="PurL_linker"/>
</dbReference>
<dbReference type="SUPFAM" id="SSF55326">
    <property type="entry name" value="PurM N-terminal domain-like"/>
    <property type="match status" value="2"/>
</dbReference>
<dbReference type="InterPro" id="IPR036676">
    <property type="entry name" value="PurM-like_C_sf"/>
</dbReference>
<keyword evidence="3" id="KW-0547">Nucleotide-binding</keyword>
<name>A0A7V1LM84_CALAY</name>
<dbReference type="GO" id="GO:0006164">
    <property type="term" value="P:purine nucleotide biosynthetic process"/>
    <property type="evidence" value="ECO:0007669"/>
    <property type="project" value="UniProtKB-KW"/>
</dbReference>
<dbReference type="Pfam" id="PF13507">
    <property type="entry name" value="GATase_5"/>
    <property type="match status" value="1"/>
</dbReference>
<sequence length="1250" mass="138441">MSSIYRIFIEKKSGFDLEAKNLLHDFQGFLQLSRVTNVRLFYRYDIEDIKEAVYTRARDTIFSDPVQDNVYEENLPEMNGVFLLAVSYLPGQFDQRADSAEQCIRILDNEHEPKVVSAKVIAVFGALTPDDIKKIEKYCINPVDSRKAELGKPRELRSSCAEPQSVAVVSGFTAAGKDGLIRFQRELSLVMTLEDLEFCRDYFKDREQRDPTVTELKMLDTYWSDHCRHTTFLTEIKSVEIEDARYAEPIKQAYRHYLESRRKVYGNSGRADCLMDLATICMKELHKSGKLPELEISDEINACTIRVNIGTPHGREDWLILFKNETHNHPTEIEPFGGAATCLGGAIRDPLSGRAYVYQAMRLTGSGDPRASLKNTLPGKLPQRTITTLAARGYSSYGNQIGLNTGLVREIYHPGYVAKRMEIGAVVGAVPAKQVRREKPAPGDYVVLIGGATGRDGIGGATGSSRAHDDKALENSAEVQKGNAPEERKLQRLFANQQFSRLVKKANDFGAGGVSVAVGELADGLEIDLDALPKKYNGLDGTELALSESQERMAVVIEAGDYDALRSLAEAENVEAVRIARVTPHRRLRMKWKGRLIVDIDREFLDSNGLRRESRVKIKAPDEKQDYFRVDRHAGDIANPESWRELLRDLNVCSQRGLVEQFDNSIGALNVLNAWGGKYLGTPVEAMVSRLPFAESDTATAMSWGFDPFLSQWSPFHGGFYAVLDSVARLIAAGVDVDNIYFTFQEYFEKLGDSPEKWGKPYAALLGAYTAQMAFGRAAIGGKDSMSGSFKQLDVPPTLVSFALAPMPVSGVISNDLKGAGHLIVLVYGRRDEKSLVNPGESYAAYKAVNELSRMGKIYAAQAVGYGGYAAALVKMAFGNRVGFEVTHDGSGAFTPQYGALLLEIDEKMLSFLKDKQLSLKVIGKTLPVPQIRVGSMRLALEKLNQDFEEPLEEVFPTAYNAANDPEIELPGRYGQRKCRISVKKPKVIIPVFPGTNCEFDSAHAWERAGAEAEIFIFKNRTPQLLQQSLRELAGKIVSSQIIMIPGGFSAGDEPEGSGKFIAAVFRNPAVRDAVDILLQKNDGLILGVCNGFQALIRLGLLPYGRVLERLPEDAPTLTFNRLKRHHSGYVHTRIVSSLSPWTQLVIPDEDYIIPVSNGEGRFWATERTLSGLAEKGQIVSRYITPEGQFARDARYNPSGSVLAIEGICSPDGKIFGKMGHSERTGQYTAINVPGNHDQEIFKSGVHYFK</sequence>
<dbReference type="Pfam" id="PF18072">
    <property type="entry name" value="FGAR-AT_linker"/>
    <property type="match status" value="1"/>
</dbReference>
<dbReference type="NCBIfam" id="TIGR01857">
    <property type="entry name" value="FGAM-synthase"/>
    <property type="match status" value="1"/>
</dbReference>
<dbReference type="GO" id="GO:0046872">
    <property type="term" value="F:metal ion binding"/>
    <property type="evidence" value="ECO:0007669"/>
    <property type="project" value="UniProtKB-KW"/>
</dbReference>
<dbReference type="InterPro" id="IPR036921">
    <property type="entry name" value="PurM-like_N_sf"/>
</dbReference>
<comment type="caution">
    <text evidence="9">The sequence shown here is derived from an EMBL/GenBank/DDBJ whole genome shotgun (WGS) entry which is preliminary data.</text>
</comment>
<dbReference type="InterPro" id="IPR010141">
    <property type="entry name" value="FGAM_synthase"/>
</dbReference>
<evidence type="ECO:0000256" key="1">
    <source>
        <dbReference type="ARBA" id="ARBA00022598"/>
    </source>
</evidence>
<dbReference type="GO" id="GO:0004642">
    <property type="term" value="F:phosphoribosylformylglycinamidine synthase activity"/>
    <property type="evidence" value="ECO:0007669"/>
    <property type="project" value="UniProtKB-EC"/>
</dbReference>
<gene>
    <name evidence="9" type="ORF">ENJ10_07690</name>
</gene>
<dbReference type="FunFam" id="3.30.1330.10:FF:000013">
    <property type="entry name" value="Phosphoribosylformylglycinamidine synthase"/>
    <property type="match status" value="1"/>
</dbReference>
<dbReference type="EC" id="6.3.5.3" evidence="9"/>
<proteinExistence type="predicted"/>
<keyword evidence="4" id="KW-0658">Purine biosynthesis</keyword>
<dbReference type="SMART" id="SM01211">
    <property type="entry name" value="GATase_5"/>
    <property type="match status" value="1"/>
</dbReference>
<feature type="domain" description="PurM-like C-terminal" evidence="7">
    <location>
        <begin position="442"/>
        <end position="593"/>
    </location>
</feature>
<reference evidence="9" key="1">
    <citation type="journal article" date="2020" name="mSystems">
        <title>Genome- and Community-Level Interaction Insights into Carbon Utilization and Element Cycling Functions of Hydrothermarchaeota in Hydrothermal Sediment.</title>
        <authorList>
            <person name="Zhou Z."/>
            <person name="Liu Y."/>
            <person name="Xu W."/>
            <person name="Pan J."/>
            <person name="Luo Z.H."/>
            <person name="Li M."/>
        </authorList>
    </citation>
    <scope>NUCLEOTIDE SEQUENCE [LARGE SCALE GENOMIC DNA]</scope>
    <source>
        <strain evidence="9">HyVt-456</strain>
    </source>
</reference>
<dbReference type="SUPFAM" id="SSF52317">
    <property type="entry name" value="Class I glutamine amidotransferase-like"/>
    <property type="match status" value="1"/>
</dbReference>
<evidence type="ECO:0000256" key="3">
    <source>
        <dbReference type="ARBA" id="ARBA00022741"/>
    </source>
</evidence>
<dbReference type="Proteomes" id="UP000886005">
    <property type="component" value="Unassembled WGS sequence"/>
</dbReference>
<dbReference type="AlphaFoldDB" id="A0A7V1LM84"/>
<evidence type="ECO:0000256" key="4">
    <source>
        <dbReference type="ARBA" id="ARBA00022755"/>
    </source>
</evidence>
<feature type="domain" description="Phosphoribosylformylglycinamidine synthase linker" evidence="8">
    <location>
        <begin position="183"/>
        <end position="229"/>
    </location>
</feature>
<dbReference type="CDD" id="cd02204">
    <property type="entry name" value="PurL_repeat2"/>
    <property type="match status" value="1"/>
</dbReference>
<accession>A0A7V1LM84</accession>